<name>A0A2H3L5S8_9CHLR</name>
<dbReference type="AlphaFoldDB" id="A0A2H3L5S8"/>
<sequence>MTKIKIVTDGSADIPPDIAHELGIEVVPILAHVDEKVYRVGVDLSDDQLYDLIVSGHHRVRMATPSSSVFEQVYRSMIGTVDYVFSIHLGTRLGSVLGEAVAAKQRLPASTTRLQLVDSKSASLGLGSVAISAASAAADGAHPEEVSRLIHATIRHTHVVFFVDTMEYLEVTGRLTLAGSVLGSMQRIKPLMILDEGEIVPYERTRTRAKAIEGLFTFVEDFPRVQDVIVLYATTPEDVEKLLEKLDPIFPRERVQVARFGPAVAAHLGPGAMGVTVFEGFEEG</sequence>
<proteinExistence type="predicted"/>
<dbReference type="OrthoDB" id="9780660at2"/>
<dbReference type="SUPFAM" id="SSF82549">
    <property type="entry name" value="DAK1/DegV-like"/>
    <property type="match status" value="1"/>
</dbReference>
<reference evidence="2 3" key="1">
    <citation type="submission" date="2016-05" db="EMBL/GenBank/DDBJ databases">
        <authorList>
            <person name="Lavstsen T."/>
            <person name="Jespersen J.S."/>
        </authorList>
    </citation>
    <scope>NUCLEOTIDE SEQUENCE [LARGE SCALE GENOMIC DNA]</scope>
    <source>
        <strain evidence="2 3">B7-9</strain>
    </source>
</reference>
<evidence type="ECO:0000256" key="1">
    <source>
        <dbReference type="ARBA" id="ARBA00023121"/>
    </source>
</evidence>
<comment type="caution">
    <text evidence="2">The sequence shown here is derived from an EMBL/GenBank/DDBJ whole genome shotgun (WGS) entry which is preliminary data.</text>
</comment>
<dbReference type="InterPro" id="IPR050270">
    <property type="entry name" value="DegV_domain_contain"/>
</dbReference>
<dbReference type="Proteomes" id="UP000220922">
    <property type="component" value="Unassembled WGS sequence"/>
</dbReference>
<dbReference type="PANTHER" id="PTHR33434:SF2">
    <property type="entry name" value="FATTY ACID-BINDING PROTEIN TM_1468"/>
    <property type="match status" value="1"/>
</dbReference>
<keyword evidence="1" id="KW-0446">Lipid-binding</keyword>
<dbReference type="RefSeq" id="WP_097654232.1">
    <property type="nucleotide sequence ID" value="NZ_LYXE01000127.1"/>
</dbReference>
<accession>A0A2H3L5S8</accession>
<dbReference type="Gene3D" id="3.40.50.10170">
    <property type="match status" value="1"/>
</dbReference>
<dbReference type="PROSITE" id="PS51482">
    <property type="entry name" value="DEGV"/>
    <property type="match status" value="1"/>
</dbReference>
<evidence type="ECO:0000313" key="3">
    <source>
        <dbReference type="Proteomes" id="UP000220922"/>
    </source>
</evidence>
<dbReference type="InterPro" id="IPR003797">
    <property type="entry name" value="DegV"/>
</dbReference>
<gene>
    <name evidence="2" type="ORF">A9Q02_03885</name>
</gene>
<dbReference type="Gene3D" id="3.30.1180.10">
    <property type="match status" value="1"/>
</dbReference>
<protein>
    <submittedName>
        <fullName evidence="2">Fatty acid-binding protein DegV</fullName>
    </submittedName>
</protein>
<organism evidence="2 3">
    <name type="scientific">Candidatus Chloroploca asiatica</name>
    <dbReference type="NCBI Taxonomy" id="1506545"/>
    <lineage>
        <taxon>Bacteria</taxon>
        <taxon>Bacillati</taxon>
        <taxon>Chloroflexota</taxon>
        <taxon>Chloroflexia</taxon>
        <taxon>Chloroflexales</taxon>
        <taxon>Chloroflexineae</taxon>
        <taxon>Oscillochloridaceae</taxon>
        <taxon>Candidatus Chloroploca</taxon>
    </lineage>
</organism>
<dbReference type="NCBIfam" id="TIGR00762">
    <property type="entry name" value="DegV"/>
    <property type="match status" value="1"/>
</dbReference>
<dbReference type="InterPro" id="IPR043168">
    <property type="entry name" value="DegV_C"/>
</dbReference>
<dbReference type="PANTHER" id="PTHR33434">
    <property type="entry name" value="DEGV DOMAIN-CONTAINING PROTEIN DR_1986-RELATED"/>
    <property type="match status" value="1"/>
</dbReference>
<evidence type="ECO:0000313" key="2">
    <source>
        <dbReference type="EMBL" id="PDV97605.1"/>
    </source>
</evidence>
<dbReference type="EMBL" id="LYXE01000127">
    <property type="protein sequence ID" value="PDV97605.1"/>
    <property type="molecule type" value="Genomic_DNA"/>
</dbReference>
<keyword evidence="3" id="KW-1185">Reference proteome</keyword>
<dbReference type="Pfam" id="PF02645">
    <property type="entry name" value="DegV"/>
    <property type="match status" value="1"/>
</dbReference>
<dbReference type="GO" id="GO:0008289">
    <property type="term" value="F:lipid binding"/>
    <property type="evidence" value="ECO:0007669"/>
    <property type="project" value="UniProtKB-KW"/>
</dbReference>